<dbReference type="PRINTS" id="PR00458">
    <property type="entry name" value="PEROXIDASE"/>
</dbReference>
<feature type="disulfide bond" evidence="18">
    <location>
        <begin position="72"/>
        <end position="77"/>
    </location>
</feature>
<dbReference type="PRINTS" id="PR00461">
    <property type="entry name" value="PLPEROXIDASE"/>
</dbReference>
<comment type="cofactor">
    <cofactor evidence="16 19">
        <name>heme b</name>
        <dbReference type="ChEBI" id="CHEBI:60344"/>
    </cofactor>
    <text evidence="16 19">Binds 1 heme b (iron(II)-protoporphyrin IX) group per subunit.</text>
</comment>
<evidence type="ECO:0000256" key="14">
    <source>
        <dbReference type="PIRSR" id="PIRSR600823-1"/>
    </source>
</evidence>
<feature type="domain" description="Plant heme peroxidase family profile" evidence="20">
    <location>
        <begin position="29"/>
        <end position="326"/>
    </location>
</feature>
<evidence type="ECO:0000256" key="3">
    <source>
        <dbReference type="ARBA" id="ARBA00006873"/>
    </source>
</evidence>
<dbReference type="Gene3D" id="1.10.420.10">
    <property type="entry name" value="Peroxidase, domain 2"/>
    <property type="match status" value="1"/>
</dbReference>
<evidence type="ECO:0000256" key="17">
    <source>
        <dbReference type="PIRSR" id="PIRSR600823-4"/>
    </source>
</evidence>
<evidence type="ECO:0000256" key="5">
    <source>
        <dbReference type="ARBA" id="ARBA00022559"/>
    </source>
</evidence>
<feature type="binding site" evidence="16">
    <location>
        <position position="254"/>
    </location>
    <ligand>
        <name>Ca(2+)</name>
        <dbReference type="ChEBI" id="CHEBI:29108"/>
        <label>2</label>
    </ligand>
</feature>
<evidence type="ECO:0000256" key="1">
    <source>
        <dbReference type="ARBA" id="ARBA00000189"/>
    </source>
</evidence>
<feature type="disulfide bond" evidence="18">
    <location>
        <begin position="39"/>
        <end position="120"/>
    </location>
</feature>
<dbReference type="GO" id="GO:0042744">
    <property type="term" value="P:hydrogen peroxide catabolic process"/>
    <property type="evidence" value="ECO:0007669"/>
    <property type="project" value="UniProtKB-KW"/>
</dbReference>
<evidence type="ECO:0000256" key="8">
    <source>
        <dbReference type="ARBA" id="ARBA00022729"/>
    </source>
</evidence>
<feature type="signal peptide" evidence="19">
    <location>
        <begin position="1"/>
        <end position="20"/>
    </location>
</feature>
<comment type="similarity">
    <text evidence="3">Belongs to the peroxidase family. Ascorbate peroxidase subfamily.</text>
</comment>
<dbReference type="Gene3D" id="1.10.520.10">
    <property type="match status" value="1"/>
</dbReference>
<feature type="chain" id="PRO_5005122154" description="Peroxidase" evidence="19">
    <location>
        <begin position="21"/>
        <end position="344"/>
    </location>
</feature>
<dbReference type="PROSITE" id="PS00436">
    <property type="entry name" value="PEROXIDASE_2"/>
    <property type="match status" value="1"/>
</dbReference>
<feature type="binding site" evidence="16">
    <location>
        <position position="249"/>
    </location>
    <ligand>
        <name>Ca(2+)</name>
        <dbReference type="ChEBI" id="CHEBI:29108"/>
        <label>2</label>
    </ligand>
</feature>
<evidence type="ECO:0000256" key="19">
    <source>
        <dbReference type="RuleBase" id="RU362060"/>
    </source>
</evidence>
<sequence>MEFIAMFLIVIVSFVHGVRTTDLPTPVDGLSWTFYKESCPNLESIVKSTIEPVLEQDITQAPGLLRLLFHDCFVQGCDASIMLNGTSSEPSEQEAIPNLTLRAQAFEIINEIKEAVEDKCSGVVSCADILALATSYAVFVSGGPEFLVPLGRRDSLSFANQTVTVNSLPSSTSNVTVLMTLFAEKGFDNFTDLVALSGGHTFGVGHCASFVGRLYPTQDPALNSRFAEELYLTCSTVATINTTDLDIRTPNLFDNMHYVDLQNGEGLFTSDQDLYKDTRTRHIVNNFAQNQSSFFHYFALSMLKMVQLDVLTGSQGEIRRNCAVRNTDTSIVDIPVRSYSNLIA</sequence>
<protein>
    <recommendedName>
        <fullName evidence="4 19">Peroxidase</fullName>
        <ecNumber evidence="4 19">1.11.1.7</ecNumber>
    </recommendedName>
</protein>
<feature type="binding site" evidence="16">
    <location>
        <position position="71"/>
    </location>
    <ligand>
        <name>Ca(2+)</name>
        <dbReference type="ChEBI" id="CHEBI:29108"/>
        <label>1</label>
    </ligand>
</feature>
<feature type="binding site" evidence="16">
    <location>
        <position position="246"/>
    </location>
    <ligand>
        <name>Ca(2+)</name>
        <dbReference type="ChEBI" id="CHEBI:29108"/>
        <label>2</label>
    </ligand>
</feature>
<keyword evidence="11 16" id="KW-0408">Iron</keyword>
<dbReference type="InterPro" id="IPR002016">
    <property type="entry name" value="Haem_peroxidase"/>
</dbReference>
<feature type="binding site" evidence="16">
    <location>
        <position position="74"/>
    </location>
    <ligand>
        <name>Ca(2+)</name>
        <dbReference type="ChEBI" id="CHEBI:29108"/>
        <label>1</label>
    </ligand>
</feature>
<organism evidence="21">
    <name type="scientific">Picea sitchensis</name>
    <name type="common">Sitka spruce</name>
    <name type="synonym">Pinus sitchensis</name>
    <dbReference type="NCBI Taxonomy" id="3332"/>
    <lineage>
        <taxon>Eukaryota</taxon>
        <taxon>Viridiplantae</taxon>
        <taxon>Streptophyta</taxon>
        <taxon>Embryophyta</taxon>
        <taxon>Tracheophyta</taxon>
        <taxon>Spermatophyta</taxon>
        <taxon>Pinopsida</taxon>
        <taxon>Pinidae</taxon>
        <taxon>Conifers I</taxon>
        <taxon>Pinales</taxon>
        <taxon>Pinaceae</taxon>
        <taxon>Picea</taxon>
    </lineage>
</organism>
<evidence type="ECO:0000256" key="12">
    <source>
        <dbReference type="ARBA" id="ARBA00023157"/>
    </source>
</evidence>
<keyword evidence="19" id="KW-0964">Secreted</keyword>
<feature type="binding site" evidence="16">
    <location>
        <position position="76"/>
    </location>
    <ligand>
        <name>Ca(2+)</name>
        <dbReference type="ChEBI" id="CHEBI:29108"/>
        <label>1</label>
    </ligand>
</feature>
<feature type="binding site" evidence="16">
    <location>
        <position position="92"/>
    </location>
    <ligand>
        <name>Ca(2+)</name>
        <dbReference type="ChEBI" id="CHEBI:29108"/>
        <label>1</label>
    </ligand>
</feature>
<evidence type="ECO:0000256" key="13">
    <source>
        <dbReference type="ARBA" id="ARBA00023180"/>
    </source>
</evidence>
<keyword evidence="10 19" id="KW-0560">Oxidoreductase</keyword>
<dbReference type="FunFam" id="1.10.520.10:FF:000009">
    <property type="entry name" value="Peroxidase"/>
    <property type="match status" value="1"/>
</dbReference>
<evidence type="ECO:0000256" key="2">
    <source>
        <dbReference type="ARBA" id="ARBA00004613"/>
    </source>
</evidence>
<name>A9NTA1_PICSI</name>
<feature type="binding site" description="axial binding residue" evidence="16">
    <location>
        <position position="200"/>
    </location>
    <ligand>
        <name>heme b</name>
        <dbReference type="ChEBI" id="CHEBI:60344"/>
    </ligand>
    <ligandPart>
        <name>Fe</name>
        <dbReference type="ChEBI" id="CHEBI:18248"/>
    </ligandPart>
</feature>
<evidence type="ECO:0000256" key="9">
    <source>
        <dbReference type="ARBA" id="ARBA00022837"/>
    </source>
</evidence>
<dbReference type="PROSITE" id="PS50873">
    <property type="entry name" value="PEROXIDASE_4"/>
    <property type="match status" value="1"/>
</dbReference>
<dbReference type="InterPro" id="IPR033905">
    <property type="entry name" value="Secretory_peroxidase"/>
</dbReference>
<dbReference type="GO" id="GO:0020037">
    <property type="term" value="F:heme binding"/>
    <property type="evidence" value="ECO:0007669"/>
    <property type="project" value="UniProtKB-UniRule"/>
</dbReference>
<feature type="binding site" evidence="16">
    <location>
        <position position="201"/>
    </location>
    <ligand>
        <name>Ca(2+)</name>
        <dbReference type="ChEBI" id="CHEBI:29108"/>
        <label>2</label>
    </ligand>
</feature>
<dbReference type="PANTHER" id="PTHR31517:SF48">
    <property type="entry name" value="PEROXIDASE 16-RELATED"/>
    <property type="match status" value="1"/>
</dbReference>
<feature type="binding site" evidence="15">
    <location>
        <position position="169"/>
    </location>
    <ligand>
        <name>substrate</name>
    </ligand>
</feature>
<dbReference type="GO" id="GO:0140825">
    <property type="term" value="F:lactoperoxidase activity"/>
    <property type="evidence" value="ECO:0007669"/>
    <property type="project" value="UniProtKB-EC"/>
</dbReference>
<dbReference type="CDD" id="cd00693">
    <property type="entry name" value="secretory_peroxidase"/>
    <property type="match status" value="1"/>
</dbReference>
<comment type="function">
    <text evidence="19">Removal of H(2)O(2), oxidation of toxic reductants, biosynthesis and degradation of lignin, suberization, auxin catabolism, response to environmental stresses such as wounding, pathogen attack and oxidative stress.</text>
</comment>
<keyword evidence="19" id="KW-0376">Hydrogen peroxide</keyword>
<proteinExistence type="evidence at transcript level"/>
<keyword evidence="6 19" id="KW-0349">Heme</keyword>
<evidence type="ECO:0000256" key="7">
    <source>
        <dbReference type="ARBA" id="ARBA00022723"/>
    </source>
</evidence>
<dbReference type="GO" id="GO:0046872">
    <property type="term" value="F:metal ion binding"/>
    <property type="evidence" value="ECO:0007669"/>
    <property type="project" value="UniProtKB-UniRule"/>
</dbReference>
<feature type="binding site" evidence="16">
    <location>
        <position position="80"/>
    </location>
    <ligand>
        <name>Ca(2+)</name>
        <dbReference type="ChEBI" id="CHEBI:29108"/>
        <label>1</label>
    </ligand>
</feature>
<comment type="catalytic activity">
    <reaction evidence="1 19">
        <text>2 a phenolic donor + H2O2 = 2 a phenolic radical donor + 2 H2O</text>
        <dbReference type="Rhea" id="RHEA:56136"/>
        <dbReference type="ChEBI" id="CHEBI:15377"/>
        <dbReference type="ChEBI" id="CHEBI:16240"/>
        <dbReference type="ChEBI" id="CHEBI:139520"/>
        <dbReference type="ChEBI" id="CHEBI:139521"/>
        <dbReference type="EC" id="1.11.1.7"/>
    </reaction>
</comment>
<dbReference type="GO" id="GO:0005576">
    <property type="term" value="C:extracellular region"/>
    <property type="evidence" value="ECO:0007669"/>
    <property type="project" value="UniProtKB-SubCell"/>
</dbReference>
<feature type="disulfide bond" evidence="18">
    <location>
        <begin position="207"/>
        <end position="234"/>
    </location>
</feature>
<keyword evidence="5 19" id="KW-0575">Peroxidase</keyword>
<feature type="active site" description="Proton acceptor" evidence="14">
    <location>
        <position position="70"/>
    </location>
</feature>
<evidence type="ECO:0000259" key="20">
    <source>
        <dbReference type="PROSITE" id="PS50873"/>
    </source>
</evidence>
<keyword evidence="12 18" id="KW-1015">Disulfide bond</keyword>
<accession>A9NTA1</accession>
<dbReference type="PANTHER" id="PTHR31517">
    <property type="match status" value="1"/>
</dbReference>
<comment type="cofactor">
    <cofactor evidence="16 19">
        <name>Ca(2+)</name>
        <dbReference type="ChEBI" id="CHEBI:29108"/>
    </cofactor>
    <text evidence="16 19">Binds 2 calcium ions per subunit.</text>
</comment>
<evidence type="ECO:0000256" key="16">
    <source>
        <dbReference type="PIRSR" id="PIRSR600823-3"/>
    </source>
</evidence>
<keyword evidence="13" id="KW-0325">Glycoprotein</keyword>
<evidence type="ECO:0000256" key="6">
    <source>
        <dbReference type="ARBA" id="ARBA00022617"/>
    </source>
</evidence>
<dbReference type="Pfam" id="PF00141">
    <property type="entry name" value="peroxidase"/>
    <property type="match status" value="1"/>
</dbReference>
<comment type="subcellular location">
    <subcellularLocation>
        <location evidence="2 19">Secreted</location>
    </subcellularLocation>
</comment>
<dbReference type="EC" id="1.11.1.7" evidence="4 19"/>
<keyword evidence="8 19" id="KW-0732">Signal</keyword>
<dbReference type="FunFam" id="1.10.420.10:FF:000006">
    <property type="entry name" value="Peroxidase"/>
    <property type="match status" value="1"/>
</dbReference>
<evidence type="ECO:0000256" key="4">
    <source>
        <dbReference type="ARBA" id="ARBA00012313"/>
    </source>
</evidence>
<dbReference type="SUPFAM" id="SSF48113">
    <property type="entry name" value="Heme-dependent peroxidases"/>
    <property type="match status" value="1"/>
</dbReference>
<evidence type="ECO:0000256" key="10">
    <source>
        <dbReference type="ARBA" id="ARBA00023002"/>
    </source>
</evidence>
<dbReference type="InterPro" id="IPR019793">
    <property type="entry name" value="Peroxidases_heam-ligand_BS"/>
</dbReference>
<keyword evidence="9 16" id="KW-0106">Calcium</keyword>
<evidence type="ECO:0000256" key="18">
    <source>
        <dbReference type="PIRSR" id="PIRSR600823-5"/>
    </source>
</evidence>
<dbReference type="InterPro" id="IPR000823">
    <property type="entry name" value="Peroxidase_pln"/>
</dbReference>
<evidence type="ECO:0000313" key="21">
    <source>
        <dbReference type="EMBL" id="ABK23862.1"/>
    </source>
</evidence>
<evidence type="ECO:0000256" key="15">
    <source>
        <dbReference type="PIRSR" id="PIRSR600823-2"/>
    </source>
</evidence>
<reference evidence="21" key="1">
    <citation type="journal article" date="2008" name="BMC Genomics">
        <title>A conifer genomics resource of 200,000 spruce (Picea spp.) ESTs and 6,464 high-quality, sequence-finished full-length cDNAs for Sitka spruce (Picea sitchensis).</title>
        <authorList>
            <person name="Ralph S.G."/>
            <person name="Chun H.J."/>
            <person name="Kolosova N."/>
            <person name="Cooper D."/>
            <person name="Oddy C."/>
            <person name="Ritland C.E."/>
            <person name="Kirkpatrick R."/>
            <person name="Moore R."/>
            <person name="Barber S."/>
            <person name="Holt R.A."/>
            <person name="Jones S.J."/>
            <person name="Marra M.A."/>
            <person name="Douglas C.J."/>
            <person name="Ritland K."/>
            <person name="Bohlmann J."/>
        </authorList>
    </citation>
    <scope>NUCLEOTIDE SEQUENCE</scope>
    <source>
        <tissue evidence="21">Green portion of the leader tissue</tissue>
    </source>
</reference>
<feature type="binding site" evidence="16">
    <location>
        <position position="78"/>
    </location>
    <ligand>
        <name>Ca(2+)</name>
        <dbReference type="ChEBI" id="CHEBI:29108"/>
        <label>1</label>
    </ligand>
</feature>
<keyword evidence="7 16" id="KW-0479">Metal-binding</keyword>
<dbReference type="InterPro" id="IPR010255">
    <property type="entry name" value="Haem_peroxidase_sf"/>
</dbReference>
<feature type="site" description="Transition state stabilizer" evidence="17">
    <location>
        <position position="66"/>
    </location>
</feature>
<feature type="disulfide bond" evidence="18">
    <location>
        <begin position="126"/>
        <end position="322"/>
    </location>
</feature>
<dbReference type="InterPro" id="IPR019794">
    <property type="entry name" value="Peroxidases_AS"/>
</dbReference>
<dbReference type="PROSITE" id="PS00435">
    <property type="entry name" value="PEROXIDASE_1"/>
    <property type="match status" value="1"/>
</dbReference>
<dbReference type="GO" id="GO:0006979">
    <property type="term" value="P:response to oxidative stress"/>
    <property type="evidence" value="ECO:0007669"/>
    <property type="project" value="UniProtKB-UniRule"/>
</dbReference>
<comment type="similarity">
    <text evidence="19">Belongs to the peroxidase family. Classical plant (class III) peroxidase subfamily.</text>
</comment>
<evidence type="ECO:0000256" key="11">
    <source>
        <dbReference type="ARBA" id="ARBA00023004"/>
    </source>
</evidence>
<dbReference type="AlphaFoldDB" id="A9NTA1"/>
<dbReference type="EMBL" id="EF084547">
    <property type="protein sequence ID" value="ABK23862.1"/>
    <property type="molecule type" value="mRNA"/>
</dbReference>